<evidence type="ECO:0000313" key="2">
    <source>
        <dbReference type="EMBL" id="ARQ14841.1"/>
    </source>
</evidence>
<dbReference type="EMBL" id="KX023307">
    <property type="protein sequence ID" value="ARQ14841.1"/>
    <property type="molecule type" value="mRNA"/>
</dbReference>
<accession>A0A1X9PYJ5</accession>
<organism evidence="2">
    <name type="scientific">Nephila pilipes</name>
    <name type="common">Giant wood spider</name>
    <name type="synonym">Nephila maculata</name>
    <dbReference type="NCBI Taxonomy" id="299642"/>
    <lineage>
        <taxon>Eukaryota</taxon>
        <taxon>Metazoa</taxon>
        <taxon>Ecdysozoa</taxon>
        <taxon>Arthropoda</taxon>
        <taxon>Chelicerata</taxon>
        <taxon>Arachnida</taxon>
        <taxon>Araneae</taxon>
        <taxon>Araneomorphae</taxon>
        <taxon>Entelegynae</taxon>
        <taxon>Araneoidea</taxon>
        <taxon>Nephilidae</taxon>
        <taxon>Nephila</taxon>
    </lineage>
</organism>
<dbReference type="AlphaFoldDB" id="A0A1X9PYJ5"/>
<reference evidence="2" key="1">
    <citation type="submission" date="2016-04" db="EMBL/GenBank/DDBJ databases">
        <title>Peptidic Toxins from the Spider Nephila clacata Target the VGICs on Insect DUM Neurons for preying.</title>
        <authorList>
            <person name="Jin L."/>
            <person name="Lai R."/>
        </authorList>
    </citation>
    <scope>NUCLEOTIDE SEQUENCE</scope>
</reference>
<feature type="signal peptide" evidence="1">
    <location>
        <begin position="1"/>
        <end position="23"/>
    </location>
</feature>
<sequence length="67" mass="7304">MKAYFSIMVVVCVVLLSLQAVEMSPNARERRQSDNDNIVPLEVPQNLLIRLLQGLLGALGLGGILGR</sequence>
<protein>
    <submittedName>
        <fullName evidence="2">Nep-5 like spider venom protein Nep-737</fullName>
    </submittedName>
</protein>
<feature type="chain" id="PRO_5013186004" evidence="1">
    <location>
        <begin position="24"/>
        <end position="67"/>
    </location>
</feature>
<name>A0A1X9PYJ5_NEPPI</name>
<keyword evidence="1" id="KW-0732">Signal</keyword>
<proteinExistence type="evidence at transcript level"/>
<evidence type="ECO:0000256" key="1">
    <source>
        <dbReference type="SAM" id="SignalP"/>
    </source>
</evidence>